<evidence type="ECO:0000313" key="5">
    <source>
        <dbReference type="Proteomes" id="UP000603141"/>
    </source>
</evidence>
<dbReference type="PANTHER" id="PTHR33734">
    <property type="entry name" value="LYSM DOMAIN-CONTAINING GPI-ANCHORED PROTEIN 2"/>
    <property type="match status" value="1"/>
</dbReference>
<gene>
    <name evidence="4" type="ORF">JIN85_12665</name>
</gene>
<proteinExistence type="predicted"/>
<dbReference type="Pfam" id="PF01476">
    <property type="entry name" value="LysM"/>
    <property type="match status" value="1"/>
</dbReference>
<dbReference type="InterPro" id="IPR036779">
    <property type="entry name" value="LysM_dom_sf"/>
</dbReference>
<dbReference type="PROSITE" id="PS51782">
    <property type="entry name" value="LYSM"/>
    <property type="match status" value="1"/>
</dbReference>
<keyword evidence="2" id="KW-0732">Signal</keyword>
<feature type="compositionally biased region" description="Pro residues" evidence="1">
    <location>
        <begin position="66"/>
        <end position="80"/>
    </location>
</feature>
<dbReference type="Proteomes" id="UP000603141">
    <property type="component" value="Unassembled WGS sequence"/>
</dbReference>
<feature type="chain" id="PRO_5037713557" evidence="2">
    <location>
        <begin position="23"/>
        <end position="132"/>
    </location>
</feature>
<dbReference type="SMART" id="SM00257">
    <property type="entry name" value="LysM"/>
    <property type="match status" value="1"/>
</dbReference>
<dbReference type="PANTHER" id="PTHR33734:SF22">
    <property type="entry name" value="MEMBRANE-BOUND LYTIC MUREIN TRANSGLYCOSYLASE D"/>
    <property type="match status" value="1"/>
</dbReference>
<dbReference type="EMBL" id="JAENIJ010000019">
    <property type="protein sequence ID" value="MBK1883271.1"/>
    <property type="molecule type" value="Genomic_DNA"/>
</dbReference>
<feature type="signal peptide" evidence="2">
    <location>
        <begin position="1"/>
        <end position="22"/>
    </location>
</feature>
<dbReference type="RefSeq" id="WP_200271224.1">
    <property type="nucleotide sequence ID" value="NZ_JAENIJ010000019.1"/>
</dbReference>
<name>A0A934S622_9BACT</name>
<reference evidence="4" key="1">
    <citation type="submission" date="2021-01" db="EMBL/GenBank/DDBJ databases">
        <title>Modified the classification status of verrucomicrobia.</title>
        <authorList>
            <person name="Feng X."/>
        </authorList>
    </citation>
    <scope>NUCLEOTIDE SEQUENCE</scope>
    <source>
        <strain evidence="4">KCTC 22041</strain>
    </source>
</reference>
<organism evidence="4 5">
    <name type="scientific">Luteolibacter pohnpeiensis</name>
    <dbReference type="NCBI Taxonomy" id="454153"/>
    <lineage>
        <taxon>Bacteria</taxon>
        <taxon>Pseudomonadati</taxon>
        <taxon>Verrucomicrobiota</taxon>
        <taxon>Verrucomicrobiia</taxon>
        <taxon>Verrucomicrobiales</taxon>
        <taxon>Verrucomicrobiaceae</taxon>
        <taxon>Luteolibacter</taxon>
    </lineage>
</organism>
<protein>
    <submittedName>
        <fullName evidence="4">LysM peptidoglycan-binding domain-containing protein</fullName>
    </submittedName>
</protein>
<feature type="region of interest" description="Disordered" evidence="1">
    <location>
        <begin position="53"/>
        <end position="84"/>
    </location>
</feature>
<dbReference type="AlphaFoldDB" id="A0A934S622"/>
<feature type="domain" description="LysM" evidence="3">
    <location>
        <begin position="86"/>
        <end position="129"/>
    </location>
</feature>
<evidence type="ECO:0000256" key="1">
    <source>
        <dbReference type="SAM" id="MobiDB-lite"/>
    </source>
</evidence>
<comment type="caution">
    <text evidence="4">The sequence shown here is derived from an EMBL/GenBank/DDBJ whole genome shotgun (WGS) entry which is preliminary data.</text>
</comment>
<evidence type="ECO:0000256" key="2">
    <source>
        <dbReference type="SAM" id="SignalP"/>
    </source>
</evidence>
<dbReference type="PROSITE" id="PS51257">
    <property type="entry name" value="PROKAR_LIPOPROTEIN"/>
    <property type="match status" value="1"/>
</dbReference>
<dbReference type="Gene3D" id="3.10.350.10">
    <property type="entry name" value="LysM domain"/>
    <property type="match status" value="1"/>
</dbReference>
<evidence type="ECO:0000313" key="4">
    <source>
        <dbReference type="EMBL" id="MBK1883271.1"/>
    </source>
</evidence>
<accession>A0A934S622</accession>
<evidence type="ECO:0000259" key="3">
    <source>
        <dbReference type="PROSITE" id="PS51782"/>
    </source>
</evidence>
<dbReference type="CDD" id="cd00118">
    <property type="entry name" value="LysM"/>
    <property type="match status" value="1"/>
</dbReference>
<keyword evidence="5" id="KW-1185">Reference proteome</keyword>
<dbReference type="InterPro" id="IPR018392">
    <property type="entry name" value="LysM"/>
</dbReference>
<dbReference type="SUPFAM" id="SSF54106">
    <property type="entry name" value="LysM domain"/>
    <property type="match status" value="1"/>
</dbReference>
<sequence length="132" mass="13962">MQPRYIHFLLPSVIACALASCAHDNPNDYDTSAAYGVPDYGQADTSAVNPVYDTPAAYEDSTSTPAPAPTPTYTPAPTPSRPAATTVHTVVKGDTLWGLSKKYKVSVDAIKRANGMTKDTVVLGSKLQIPAH</sequence>